<sequence>MVKQNARNLIAYQENGRLYFKSFNNDRLKELAKRSLGGSRAWRTLKGTRLLTEAGCLAPAIIACGHHQRCDFILMEDLEGPQLLNALESFLQAPSARPWRRELFRALGHMVGRMHAARVAHGDLRPNNIIIHPGRLGYRLALIDNERTRKPLQFGREQKRNLKQVMLLADDYITPAERRRFFAAYFSRLDLPRHKQRRLYRETLESVREHFARKGVARGTPISQDYWYILRHQQPDYR</sequence>
<keyword evidence="1" id="KW-0418">Kinase</keyword>
<dbReference type="InterPro" id="IPR011009">
    <property type="entry name" value="Kinase-like_dom_sf"/>
</dbReference>
<dbReference type="Proteomes" id="UP000010164">
    <property type="component" value="Unassembled WGS sequence"/>
</dbReference>
<protein>
    <submittedName>
        <fullName evidence="1">Mn2+dependent serine/threonine protein kinase</fullName>
    </submittedName>
</protein>
<dbReference type="EMBL" id="AMRJ01000003">
    <property type="protein sequence ID" value="EKF75431.1"/>
    <property type="molecule type" value="Genomic_DNA"/>
</dbReference>
<dbReference type="PATRIC" id="fig|1177179.3.peg.739"/>
<dbReference type="GO" id="GO:0004674">
    <property type="term" value="F:protein serine/threonine kinase activity"/>
    <property type="evidence" value="ECO:0007669"/>
    <property type="project" value="UniProtKB-KW"/>
</dbReference>
<dbReference type="Gene3D" id="1.10.510.10">
    <property type="entry name" value="Transferase(Phosphotransferase) domain 1"/>
    <property type="match status" value="1"/>
</dbReference>
<name>L0WEK0_9GAMM</name>
<organism evidence="1 2">
    <name type="scientific">Alcanivorax hongdengensis A-11-3</name>
    <dbReference type="NCBI Taxonomy" id="1177179"/>
    <lineage>
        <taxon>Bacteria</taxon>
        <taxon>Pseudomonadati</taxon>
        <taxon>Pseudomonadota</taxon>
        <taxon>Gammaproteobacteria</taxon>
        <taxon>Oceanospirillales</taxon>
        <taxon>Alcanivoracaceae</taxon>
        <taxon>Alcanivorax</taxon>
    </lineage>
</organism>
<dbReference type="Pfam" id="PF06293">
    <property type="entry name" value="Kdo"/>
    <property type="match status" value="1"/>
</dbReference>
<evidence type="ECO:0000313" key="2">
    <source>
        <dbReference type="Proteomes" id="UP000010164"/>
    </source>
</evidence>
<reference evidence="1 2" key="1">
    <citation type="journal article" date="2012" name="J. Bacteriol.">
        <title>Genome Sequence of the Alkane-Degrading Bacterium Alcanivorax hongdengensis Type Strain A-11-3.</title>
        <authorList>
            <person name="Lai Q."/>
            <person name="Shao Z."/>
        </authorList>
    </citation>
    <scope>NUCLEOTIDE SEQUENCE [LARGE SCALE GENOMIC DNA]</scope>
    <source>
        <strain evidence="1 2">A-11-3</strain>
    </source>
</reference>
<dbReference type="SUPFAM" id="SSF56112">
    <property type="entry name" value="Protein kinase-like (PK-like)"/>
    <property type="match status" value="1"/>
</dbReference>
<accession>L0WEK0</accession>
<keyword evidence="1" id="KW-0808">Transferase</keyword>
<comment type="caution">
    <text evidence="1">The sequence shown here is derived from an EMBL/GenBank/DDBJ whole genome shotgun (WGS) entry which is preliminary data.</text>
</comment>
<keyword evidence="2" id="KW-1185">Reference proteome</keyword>
<dbReference type="STRING" id="1177179.A11A3_03704"/>
<gene>
    <name evidence="1" type="ORF">A11A3_03704</name>
</gene>
<keyword evidence="1" id="KW-0723">Serine/threonine-protein kinase</keyword>
<dbReference type="RefSeq" id="WP_008927927.1">
    <property type="nucleotide sequence ID" value="NZ_AMRJ01000003.1"/>
</dbReference>
<dbReference type="AlphaFoldDB" id="L0WEK0"/>
<evidence type="ECO:0000313" key="1">
    <source>
        <dbReference type="EMBL" id="EKF75431.1"/>
    </source>
</evidence>
<proteinExistence type="predicted"/>
<dbReference type="eggNOG" id="COG3642">
    <property type="taxonomic scope" value="Bacteria"/>
</dbReference>